<name>A0AAV4F290_9GAST</name>
<gene>
    <name evidence="2" type="ORF">ElyMa_003684900</name>
</gene>
<evidence type="ECO:0000313" key="2">
    <source>
        <dbReference type="EMBL" id="GFR66546.1"/>
    </source>
</evidence>
<feature type="compositionally biased region" description="Polar residues" evidence="1">
    <location>
        <begin position="166"/>
        <end position="177"/>
    </location>
</feature>
<accession>A0AAV4F290</accession>
<keyword evidence="3" id="KW-1185">Reference proteome</keyword>
<dbReference type="AlphaFoldDB" id="A0AAV4F290"/>
<sequence>MDCTVLTCFRQYRRLCPYIYEVNSPKKKTITSISTASVSTSHDNQAFDPHIEDDPEPPLTSLETEDRDDPKSMMNPLYHEPNGISRATISIEELSPKPRGRCGSDDTSSSCSGDGQPDGHPTETEGKNSHTHQNSQQTEVTVHCGWTAGETTTTQPGLPGPATLSGGRTRSPGNLNRNAGLDNGHHDNLDANISHDNQVYVVPSSEKAVDDEDEDLRSINTHKYETVDCSGFPLDDDMMVDSLGGPTGEELNNADAAIGSSNLMDGVDSSEKQLTLNYGARFNGQLEHDAGRTGSGTGTATIRGHDVSQNDVIVRQTVVQMEPILSQVFRQESTSERTPPQVIRSNAVPVAKIRTSTPALPKFDRQRMAAEEDEYDRRKNFRYIDDPMLRSGVSLSDG</sequence>
<protein>
    <submittedName>
        <fullName evidence="2">Uncharacterized protein</fullName>
    </submittedName>
</protein>
<comment type="caution">
    <text evidence="2">The sequence shown here is derived from an EMBL/GenBank/DDBJ whole genome shotgun (WGS) entry which is preliminary data.</text>
</comment>
<evidence type="ECO:0000313" key="3">
    <source>
        <dbReference type="Proteomes" id="UP000762676"/>
    </source>
</evidence>
<dbReference type="Proteomes" id="UP000762676">
    <property type="component" value="Unassembled WGS sequence"/>
</dbReference>
<organism evidence="2 3">
    <name type="scientific">Elysia marginata</name>
    <dbReference type="NCBI Taxonomy" id="1093978"/>
    <lineage>
        <taxon>Eukaryota</taxon>
        <taxon>Metazoa</taxon>
        <taxon>Spiralia</taxon>
        <taxon>Lophotrochozoa</taxon>
        <taxon>Mollusca</taxon>
        <taxon>Gastropoda</taxon>
        <taxon>Heterobranchia</taxon>
        <taxon>Euthyneura</taxon>
        <taxon>Panpulmonata</taxon>
        <taxon>Sacoglossa</taxon>
        <taxon>Placobranchoidea</taxon>
        <taxon>Plakobranchidae</taxon>
        <taxon>Elysia</taxon>
    </lineage>
</organism>
<reference evidence="2 3" key="1">
    <citation type="journal article" date="2021" name="Elife">
        <title>Chloroplast acquisition without the gene transfer in kleptoplastic sea slugs, Plakobranchus ocellatus.</title>
        <authorList>
            <person name="Maeda T."/>
            <person name="Takahashi S."/>
            <person name="Yoshida T."/>
            <person name="Shimamura S."/>
            <person name="Takaki Y."/>
            <person name="Nagai Y."/>
            <person name="Toyoda A."/>
            <person name="Suzuki Y."/>
            <person name="Arimoto A."/>
            <person name="Ishii H."/>
            <person name="Satoh N."/>
            <person name="Nishiyama T."/>
            <person name="Hasebe M."/>
            <person name="Maruyama T."/>
            <person name="Minagawa J."/>
            <person name="Obokata J."/>
            <person name="Shigenobu S."/>
        </authorList>
    </citation>
    <scope>NUCLEOTIDE SEQUENCE [LARGE SCALE GENOMIC DNA]</scope>
</reference>
<feature type="compositionally biased region" description="Low complexity" evidence="1">
    <location>
        <begin position="105"/>
        <end position="115"/>
    </location>
</feature>
<proteinExistence type="predicted"/>
<evidence type="ECO:0000256" key="1">
    <source>
        <dbReference type="SAM" id="MobiDB-lite"/>
    </source>
</evidence>
<feature type="compositionally biased region" description="Polar residues" evidence="1">
    <location>
        <begin position="131"/>
        <end position="140"/>
    </location>
</feature>
<dbReference type="EMBL" id="BMAT01007547">
    <property type="protein sequence ID" value="GFR66546.1"/>
    <property type="molecule type" value="Genomic_DNA"/>
</dbReference>
<feature type="region of interest" description="Disordered" evidence="1">
    <location>
        <begin position="34"/>
        <end position="191"/>
    </location>
</feature>